<evidence type="ECO:0000313" key="1">
    <source>
        <dbReference type="EMBL" id="OHA64601.1"/>
    </source>
</evidence>
<proteinExistence type="predicted"/>
<gene>
    <name evidence="1" type="ORF">A2672_02790</name>
</gene>
<name>A0A1G2QXN9_9BACT</name>
<evidence type="ECO:0000313" key="2">
    <source>
        <dbReference type="Proteomes" id="UP000178065"/>
    </source>
</evidence>
<dbReference type="AlphaFoldDB" id="A0A1G2QXN9"/>
<dbReference type="Proteomes" id="UP000178065">
    <property type="component" value="Unassembled WGS sequence"/>
</dbReference>
<organism evidence="1 2">
    <name type="scientific">Candidatus Wildermuthbacteria bacterium RIFCSPHIGHO2_01_FULL_49_22b</name>
    <dbReference type="NCBI Taxonomy" id="1802448"/>
    <lineage>
        <taxon>Bacteria</taxon>
        <taxon>Candidatus Wildermuthiibacteriota</taxon>
    </lineage>
</organism>
<protein>
    <submittedName>
        <fullName evidence="1">Uncharacterized protein</fullName>
    </submittedName>
</protein>
<comment type="caution">
    <text evidence="1">The sequence shown here is derived from an EMBL/GenBank/DDBJ whole genome shotgun (WGS) entry which is preliminary data.</text>
</comment>
<accession>A0A1G2QXN9</accession>
<dbReference type="EMBL" id="MHTT01000031">
    <property type="protein sequence ID" value="OHA64601.1"/>
    <property type="molecule type" value="Genomic_DNA"/>
</dbReference>
<reference evidence="1 2" key="1">
    <citation type="journal article" date="2016" name="Nat. Commun.">
        <title>Thousands of microbial genomes shed light on interconnected biogeochemical processes in an aquifer system.</title>
        <authorList>
            <person name="Anantharaman K."/>
            <person name="Brown C.T."/>
            <person name="Hug L.A."/>
            <person name="Sharon I."/>
            <person name="Castelle C.J."/>
            <person name="Probst A.J."/>
            <person name="Thomas B.C."/>
            <person name="Singh A."/>
            <person name="Wilkins M.J."/>
            <person name="Karaoz U."/>
            <person name="Brodie E.L."/>
            <person name="Williams K.H."/>
            <person name="Hubbard S.S."/>
            <person name="Banfield J.F."/>
        </authorList>
    </citation>
    <scope>NUCLEOTIDE SEQUENCE [LARGE SCALE GENOMIC DNA]</scope>
</reference>
<dbReference type="STRING" id="1802448.A2672_02790"/>
<sequence length="69" mass="7497">MHGGPVAVALQPVVPRSVQMPLAIRAPESAPLRLWVDSPSLYYAKESDLVHTLQYISPGFPLQATKNVS</sequence>